<sequence>MTTDIPAYSGPDLCALSAVAVVDLLRRGDVSPEELIAASETRHAQTDPAVNAMPTTCFDRARKAARSLPAPSETRGALYGLPVGIKDLTAVEGVRTTWGTAALAEYVPEASDPLVERDRTTRGSCHRQDEHPGIRRRCQHLQRHLRRDPQPA</sequence>
<evidence type="ECO:0000313" key="3">
    <source>
        <dbReference type="Proteomes" id="UP001208938"/>
    </source>
</evidence>
<dbReference type="RefSeq" id="WP_264507382.1">
    <property type="nucleotide sequence ID" value="NZ_JAPDFL010000001.1"/>
</dbReference>
<dbReference type="InterPro" id="IPR023631">
    <property type="entry name" value="Amidase_dom"/>
</dbReference>
<organism evidence="2 3">
    <name type="scientific">Pararhodobacter zhoushanensis</name>
    <dbReference type="NCBI Taxonomy" id="2479545"/>
    <lineage>
        <taxon>Bacteria</taxon>
        <taxon>Pseudomonadati</taxon>
        <taxon>Pseudomonadota</taxon>
        <taxon>Alphaproteobacteria</taxon>
        <taxon>Rhodobacterales</taxon>
        <taxon>Paracoccaceae</taxon>
        <taxon>Pararhodobacter</taxon>
    </lineage>
</organism>
<evidence type="ECO:0000259" key="1">
    <source>
        <dbReference type="Pfam" id="PF01425"/>
    </source>
</evidence>
<dbReference type="Pfam" id="PF01425">
    <property type="entry name" value="Amidase"/>
    <property type="match status" value="1"/>
</dbReference>
<gene>
    <name evidence="2" type="ORF">OKW52_20665</name>
</gene>
<keyword evidence="3" id="KW-1185">Reference proteome</keyword>
<dbReference type="InterPro" id="IPR036928">
    <property type="entry name" value="AS_sf"/>
</dbReference>
<accession>A0ABT3H4C6</accession>
<reference evidence="2 3" key="1">
    <citation type="submission" date="2022-10" db="EMBL/GenBank/DDBJ databases">
        <title>Pararhodobacter sp. nov., isolated from marine algae.</title>
        <authorList>
            <person name="Choi B.J."/>
            <person name="Kim J.M."/>
            <person name="Lee J.K."/>
            <person name="Choi D.G."/>
            <person name="Jeon C.O."/>
        </authorList>
    </citation>
    <scope>NUCLEOTIDE SEQUENCE [LARGE SCALE GENOMIC DNA]</scope>
    <source>
        <strain evidence="2 3">ZQ420</strain>
    </source>
</reference>
<dbReference type="SUPFAM" id="SSF75304">
    <property type="entry name" value="Amidase signature (AS) enzymes"/>
    <property type="match status" value="1"/>
</dbReference>
<dbReference type="EMBL" id="JAPDFL010000001">
    <property type="protein sequence ID" value="MCW1934600.1"/>
    <property type="molecule type" value="Genomic_DNA"/>
</dbReference>
<dbReference type="Gene3D" id="3.90.1300.10">
    <property type="entry name" value="Amidase signature (AS) domain"/>
    <property type="match status" value="1"/>
</dbReference>
<evidence type="ECO:0000313" key="2">
    <source>
        <dbReference type="EMBL" id="MCW1934600.1"/>
    </source>
</evidence>
<dbReference type="Proteomes" id="UP001208938">
    <property type="component" value="Unassembled WGS sequence"/>
</dbReference>
<proteinExistence type="predicted"/>
<name>A0ABT3H4C6_9RHOB</name>
<comment type="caution">
    <text evidence="2">The sequence shown here is derived from an EMBL/GenBank/DDBJ whole genome shotgun (WGS) entry which is preliminary data.</text>
</comment>
<protein>
    <submittedName>
        <fullName evidence="2">Amidase family protein</fullName>
    </submittedName>
</protein>
<feature type="domain" description="Amidase" evidence="1">
    <location>
        <begin position="34"/>
        <end position="117"/>
    </location>
</feature>